<proteinExistence type="predicted"/>
<reference evidence="2" key="1">
    <citation type="submission" date="2017-02" db="UniProtKB">
        <authorList>
            <consortium name="WormBaseParasite"/>
        </authorList>
    </citation>
    <scope>IDENTIFICATION</scope>
</reference>
<name>A0A0N4ZAA4_PARTI</name>
<protein>
    <submittedName>
        <fullName evidence="2">Uncharacterized protein</fullName>
    </submittedName>
</protein>
<dbReference type="Proteomes" id="UP000038045">
    <property type="component" value="Unplaced"/>
</dbReference>
<evidence type="ECO:0000313" key="2">
    <source>
        <dbReference type="WBParaSite" id="PTRK_0000433700.1"/>
    </source>
</evidence>
<dbReference type="WBParaSite" id="PTRK_0000433700.1">
    <property type="protein sequence ID" value="PTRK_0000433700.1"/>
    <property type="gene ID" value="PTRK_0000433700"/>
</dbReference>
<dbReference type="AlphaFoldDB" id="A0A0N4ZAA4"/>
<organism evidence="1 2">
    <name type="scientific">Parastrongyloides trichosuri</name>
    <name type="common">Possum-specific nematode worm</name>
    <dbReference type="NCBI Taxonomy" id="131310"/>
    <lineage>
        <taxon>Eukaryota</taxon>
        <taxon>Metazoa</taxon>
        <taxon>Ecdysozoa</taxon>
        <taxon>Nematoda</taxon>
        <taxon>Chromadorea</taxon>
        <taxon>Rhabditida</taxon>
        <taxon>Tylenchina</taxon>
        <taxon>Panagrolaimomorpha</taxon>
        <taxon>Strongyloidoidea</taxon>
        <taxon>Strongyloididae</taxon>
        <taxon>Parastrongyloides</taxon>
    </lineage>
</organism>
<keyword evidence="1" id="KW-1185">Reference proteome</keyword>
<evidence type="ECO:0000313" key="1">
    <source>
        <dbReference type="Proteomes" id="UP000038045"/>
    </source>
</evidence>
<sequence>MWQNYKCNHVYGIQCCLKKFLCGKIINVIMFMEYNVVEEFDVPLKITNEFEFEEYKYPDINLTDGESKLIPPIGNRNMLSDINIVADHTYVLQLVYKSPFKECVSKENDSDNKSGEKDKYHTFHYIFVMN</sequence>
<accession>A0A0N4ZAA4</accession>